<keyword evidence="7" id="KW-1185">Reference proteome</keyword>
<dbReference type="GO" id="GO:0005615">
    <property type="term" value="C:extracellular space"/>
    <property type="evidence" value="ECO:0007669"/>
    <property type="project" value="TreeGrafter"/>
</dbReference>
<dbReference type="EMBL" id="JAWDGP010006697">
    <property type="protein sequence ID" value="KAK3736663.1"/>
    <property type="molecule type" value="Genomic_DNA"/>
</dbReference>
<evidence type="ECO:0000256" key="3">
    <source>
        <dbReference type="ARBA" id="ARBA00022525"/>
    </source>
</evidence>
<gene>
    <name evidence="6" type="ORF">RRG08_000262</name>
</gene>
<evidence type="ECO:0008006" key="8">
    <source>
        <dbReference type="Google" id="ProtNLM"/>
    </source>
</evidence>
<accession>A0AAE1CUV5</accession>
<comment type="caution">
    <text evidence="6">The sequence shown here is derived from an EMBL/GenBank/DDBJ whole genome shotgun (WGS) entry which is preliminary data.</text>
</comment>
<feature type="signal peptide" evidence="5">
    <location>
        <begin position="1"/>
        <end position="27"/>
    </location>
</feature>
<dbReference type="GO" id="GO:0031012">
    <property type="term" value="C:extracellular matrix"/>
    <property type="evidence" value="ECO:0007669"/>
    <property type="project" value="TreeGrafter"/>
</dbReference>
<keyword evidence="3" id="KW-0964">Secreted</keyword>
<reference evidence="6" key="1">
    <citation type="journal article" date="2023" name="G3 (Bethesda)">
        <title>A reference genome for the long-term kleptoplast-retaining sea slug Elysia crispata morphotype clarki.</title>
        <authorList>
            <person name="Eastman K.E."/>
            <person name="Pendleton A.L."/>
            <person name="Shaikh M.A."/>
            <person name="Suttiyut T."/>
            <person name="Ogas R."/>
            <person name="Tomko P."/>
            <person name="Gavelis G."/>
            <person name="Widhalm J.R."/>
            <person name="Wisecaver J.H."/>
        </authorList>
    </citation>
    <scope>NUCLEOTIDE SEQUENCE</scope>
    <source>
        <strain evidence="6">ECLA1</strain>
    </source>
</reference>
<name>A0AAE1CUV5_9GAST</name>
<dbReference type="Proteomes" id="UP001283361">
    <property type="component" value="Unassembled WGS sequence"/>
</dbReference>
<feature type="chain" id="PRO_5042239878" description="Dermatopontin" evidence="5">
    <location>
        <begin position="28"/>
        <end position="188"/>
    </location>
</feature>
<protein>
    <recommendedName>
        <fullName evidence="8">Dermatopontin</fullName>
    </recommendedName>
</protein>
<evidence type="ECO:0000256" key="5">
    <source>
        <dbReference type="SAM" id="SignalP"/>
    </source>
</evidence>
<keyword evidence="4" id="KW-1015">Disulfide bond</keyword>
<evidence type="ECO:0000256" key="1">
    <source>
        <dbReference type="ARBA" id="ARBA00004613"/>
    </source>
</evidence>
<evidence type="ECO:0000256" key="4">
    <source>
        <dbReference type="ARBA" id="ARBA00023157"/>
    </source>
</evidence>
<proteinExistence type="inferred from homology"/>
<evidence type="ECO:0000313" key="7">
    <source>
        <dbReference type="Proteomes" id="UP001283361"/>
    </source>
</evidence>
<dbReference type="PANTHER" id="PTHR15040">
    <property type="entry name" value="DERMATOPONTIN-RELATED"/>
    <property type="match status" value="1"/>
</dbReference>
<sequence>MTFPAQYYHYCLAVFALLACLHYGGQAYQHDFYQDHTHVCLPGQIITEVQSTFNGRDRKWNVTCSPAPGSARTIDCQWNAGPLFINEADGEMLYQCPGQKVVTGMASVHKGVQSDRLYKTYCCDVEGHVPHECFYTRYINAMQGDMDYTLPSGNSLRGLYSYHNNKREDRQFQLNVCRLDALELDTSG</sequence>
<dbReference type="GO" id="GO:0030199">
    <property type="term" value="P:collagen fibril organization"/>
    <property type="evidence" value="ECO:0007669"/>
    <property type="project" value="TreeGrafter"/>
</dbReference>
<dbReference type="PANTHER" id="PTHR15040:SF1">
    <property type="entry name" value="DERMATOPONTIN-LIKE ISOFORM X1"/>
    <property type="match status" value="1"/>
</dbReference>
<dbReference type="InterPro" id="IPR026645">
    <property type="entry name" value="Dermatopontin"/>
</dbReference>
<dbReference type="AlphaFoldDB" id="A0AAE1CUV5"/>
<comment type="subcellular location">
    <subcellularLocation>
        <location evidence="1">Secreted</location>
    </subcellularLocation>
</comment>
<organism evidence="6 7">
    <name type="scientific">Elysia crispata</name>
    <name type="common">lettuce slug</name>
    <dbReference type="NCBI Taxonomy" id="231223"/>
    <lineage>
        <taxon>Eukaryota</taxon>
        <taxon>Metazoa</taxon>
        <taxon>Spiralia</taxon>
        <taxon>Lophotrochozoa</taxon>
        <taxon>Mollusca</taxon>
        <taxon>Gastropoda</taxon>
        <taxon>Heterobranchia</taxon>
        <taxon>Euthyneura</taxon>
        <taxon>Panpulmonata</taxon>
        <taxon>Sacoglossa</taxon>
        <taxon>Placobranchoidea</taxon>
        <taxon>Plakobranchidae</taxon>
        <taxon>Elysia</taxon>
    </lineage>
</organism>
<keyword evidence="5" id="KW-0732">Signal</keyword>
<dbReference type="Pfam" id="PF14704">
    <property type="entry name" value="DERM"/>
    <property type="match status" value="1"/>
</dbReference>
<evidence type="ECO:0000256" key="2">
    <source>
        <dbReference type="ARBA" id="ARBA00008712"/>
    </source>
</evidence>
<comment type="similarity">
    <text evidence="2">Belongs to the dermatopontin family.</text>
</comment>
<evidence type="ECO:0000313" key="6">
    <source>
        <dbReference type="EMBL" id="KAK3736663.1"/>
    </source>
</evidence>